<dbReference type="InterPro" id="IPR025392">
    <property type="entry name" value="DUF4124"/>
</dbReference>
<gene>
    <name evidence="2" type="ORF">K0625_22055</name>
</gene>
<dbReference type="Proteomes" id="UP001195963">
    <property type="component" value="Unassembled WGS sequence"/>
</dbReference>
<reference evidence="2 3" key="1">
    <citation type="submission" date="2021-07" db="EMBL/GenBank/DDBJ databases">
        <title>Shewanella sp. nov, isolated from SCS.</title>
        <authorList>
            <person name="Cao W.R."/>
        </authorList>
    </citation>
    <scope>NUCLEOTIDE SEQUENCE [LARGE SCALE GENOMIC DNA]</scope>
    <source>
        <strain evidence="2 3">NR704-98</strain>
    </source>
</reference>
<sequence>MTNTQRLSCERLTVKQGRESQKRVNGIYTWVDEKGLTHFSDTASADAKGELTQYTEPKYSFELEINSIATNPPPFFRNKLTATMQQIDAVYRQYLPKRELQPIKIDLTLAGNLHSYDKLRMKYSNLAAASQGFYSSRHNLAVVWHKSDPQAFKTSIHEAVHVMNSGQFGHTQRWFNEGLAEYFESPSYLMSLDKKVRYELVTKRQLRSAIKQSSKFSLMTLDNLLTASGNDWAGNKRNSLYLHSQHFIAFLMSGQKGRAILAALFHDFSRNRCQNKTPETTLANYSGGLDQLNRDWQRWQKSQQHK</sequence>
<protein>
    <submittedName>
        <fullName evidence="2">DUF4124 domain-containing protein</fullName>
    </submittedName>
</protein>
<feature type="domain" description="DUF4124" evidence="1">
    <location>
        <begin position="26"/>
        <end position="49"/>
    </location>
</feature>
<proteinExistence type="predicted"/>
<evidence type="ECO:0000259" key="1">
    <source>
        <dbReference type="Pfam" id="PF13511"/>
    </source>
</evidence>
<dbReference type="Pfam" id="PF13511">
    <property type="entry name" value="DUF4124"/>
    <property type="match status" value="1"/>
</dbReference>
<evidence type="ECO:0000313" key="3">
    <source>
        <dbReference type="Proteomes" id="UP001195963"/>
    </source>
</evidence>
<evidence type="ECO:0000313" key="2">
    <source>
        <dbReference type="EMBL" id="MBW8186311.1"/>
    </source>
</evidence>
<dbReference type="RefSeq" id="WP_220111611.1">
    <property type="nucleotide sequence ID" value="NZ_JAHZST010000024.1"/>
</dbReference>
<name>A0ABS7E9F0_9GAMM</name>
<comment type="caution">
    <text evidence="2">The sequence shown here is derived from an EMBL/GenBank/DDBJ whole genome shotgun (WGS) entry which is preliminary data.</text>
</comment>
<organism evidence="2 3">
    <name type="scientific">Shewanella nanhaiensis</name>
    <dbReference type="NCBI Taxonomy" id="2864872"/>
    <lineage>
        <taxon>Bacteria</taxon>
        <taxon>Pseudomonadati</taxon>
        <taxon>Pseudomonadota</taxon>
        <taxon>Gammaproteobacteria</taxon>
        <taxon>Alteromonadales</taxon>
        <taxon>Shewanellaceae</taxon>
        <taxon>Shewanella</taxon>
    </lineage>
</organism>
<keyword evidence="3" id="KW-1185">Reference proteome</keyword>
<dbReference type="EMBL" id="JAHZST010000024">
    <property type="protein sequence ID" value="MBW8186311.1"/>
    <property type="molecule type" value="Genomic_DNA"/>
</dbReference>
<accession>A0ABS7E9F0</accession>